<sequence>MYVKLVEAAMFYYVKCKKKKLHYLKFLNFPPPAGPVRPDVTGTGTQKPDAGIGRRRWPGTLQGTHRGSTEQGKRRTDPGAAPHGKPECSSGLSLVVLKLYPELNSGIPPGRLIYML</sequence>
<reference evidence="2" key="1">
    <citation type="submission" date="2023-05" db="EMBL/GenBank/DDBJ databases">
        <authorList>
            <person name="Stuckert A."/>
        </authorList>
    </citation>
    <scope>NUCLEOTIDE SEQUENCE</scope>
</reference>
<feature type="region of interest" description="Disordered" evidence="1">
    <location>
        <begin position="35"/>
        <end position="89"/>
    </location>
</feature>
<gene>
    <name evidence="2" type="ORF">SPARVUS_LOCUS6442487</name>
</gene>
<dbReference type="EMBL" id="CATNWA010014067">
    <property type="protein sequence ID" value="CAI9566809.1"/>
    <property type="molecule type" value="Genomic_DNA"/>
</dbReference>
<evidence type="ECO:0000313" key="3">
    <source>
        <dbReference type="Proteomes" id="UP001162483"/>
    </source>
</evidence>
<dbReference type="Proteomes" id="UP001162483">
    <property type="component" value="Unassembled WGS sequence"/>
</dbReference>
<feature type="non-terminal residue" evidence="2">
    <location>
        <position position="116"/>
    </location>
</feature>
<evidence type="ECO:0000256" key="1">
    <source>
        <dbReference type="SAM" id="MobiDB-lite"/>
    </source>
</evidence>
<accession>A0ABN9D4B5</accession>
<comment type="caution">
    <text evidence="2">The sequence shown here is derived from an EMBL/GenBank/DDBJ whole genome shotgun (WGS) entry which is preliminary data.</text>
</comment>
<feature type="compositionally biased region" description="Basic and acidic residues" evidence="1">
    <location>
        <begin position="67"/>
        <end position="77"/>
    </location>
</feature>
<organism evidence="2 3">
    <name type="scientific">Staurois parvus</name>
    <dbReference type="NCBI Taxonomy" id="386267"/>
    <lineage>
        <taxon>Eukaryota</taxon>
        <taxon>Metazoa</taxon>
        <taxon>Chordata</taxon>
        <taxon>Craniata</taxon>
        <taxon>Vertebrata</taxon>
        <taxon>Euteleostomi</taxon>
        <taxon>Amphibia</taxon>
        <taxon>Batrachia</taxon>
        <taxon>Anura</taxon>
        <taxon>Neobatrachia</taxon>
        <taxon>Ranoidea</taxon>
        <taxon>Ranidae</taxon>
        <taxon>Staurois</taxon>
    </lineage>
</organism>
<proteinExistence type="predicted"/>
<name>A0ABN9D4B5_9NEOB</name>
<protein>
    <submittedName>
        <fullName evidence="2">Uncharacterized protein</fullName>
    </submittedName>
</protein>
<evidence type="ECO:0000313" key="2">
    <source>
        <dbReference type="EMBL" id="CAI9566809.1"/>
    </source>
</evidence>
<keyword evidence="3" id="KW-1185">Reference proteome</keyword>